<evidence type="ECO:0000256" key="2">
    <source>
        <dbReference type="ARBA" id="ARBA00010945"/>
    </source>
</evidence>
<dbReference type="Pfam" id="PF11799">
    <property type="entry name" value="IMS_C"/>
    <property type="match status" value="1"/>
</dbReference>
<evidence type="ECO:0000256" key="1">
    <source>
        <dbReference type="ARBA" id="ARBA00004496"/>
    </source>
</evidence>
<keyword evidence="12 17" id="KW-0239">DNA-directed DNA polymerase</keyword>
<keyword evidence="14 17" id="KW-0234">DNA repair</keyword>
<dbReference type="InterPro" id="IPR036775">
    <property type="entry name" value="DNA_pol_Y-fam_lit_finger_sf"/>
</dbReference>
<evidence type="ECO:0000256" key="10">
    <source>
        <dbReference type="ARBA" id="ARBA00022763"/>
    </source>
</evidence>
<proteinExistence type="inferred from homology"/>
<evidence type="ECO:0000256" key="17">
    <source>
        <dbReference type="HAMAP-Rule" id="MF_01113"/>
    </source>
</evidence>
<evidence type="ECO:0000256" key="15">
    <source>
        <dbReference type="ARBA" id="ARBA00025589"/>
    </source>
</evidence>
<feature type="domain" description="UmuC" evidence="18">
    <location>
        <begin position="31"/>
        <end position="211"/>
    </location>
</feature>
<evidence type="ECO:0000256" key="14">
    <source>
        <dbReference type="ARBA" id="ARBA00023204"/>
    </source>
</evidence>
<feature type="binding site" evidence="17">
    <location>
        <position position="35"/>
    </location>
    <ligand>
        <name>Mg(2+)</name>
        <dbReference type="ChEBI" id="CHEBI:18420"/>
    </ligand>
</feature>
<evidence type="ECO:0000256" key="16">
    <source>
        <dbReference type="ARBA" id="ARBA00049244"/>
    </source>
</evidence>
<dbReference type="CDD" id="cd03586">
    <property type="entry name" value="PolY_Pol_IV_kappa"/>
    <property type="match status" value="1"/>
</dbReference>
<dbReference type="GO" id="GO:0005829">
    <property type="term" value="C:cytosol"/>
    <property type="evidence" value="ECO:0007669"/>
    <property type="project" value="TreeGrafter"/>
</dbReference>
<dbReference type="Gene3D" id="3.40.1170.60">
    <property type="match status" value="1"/>
</dbReference>
<dbReference type="PANTHER" id="PTHR11076">
    <property type="entry name" value="DNA REPAIR POLYMERASE UMUC / TRANSFERASE FAMILY MEMBER"/>
    <property type="match status" value="1"/>
</dbReference>
<dbReference type="AlphaFoldDB" id="A0A1C3Y243"/>
<dbReference type="SUPFAM" id="SSF100879">
    <property type="entry name" value="Lesion bypass DNA polymerase (Y-family), little finger domain"/>
    <property type="match status" value="1"/>
</dbReference>
<name>A0A1C3Y243_9HYPH</name>
<comment type="subunit">
    <text evidence="3 17">Monomer.</text>
</comment>
<dbReference type="InterPro" id="IPR022880">
    <property type="entry name" value="DNApol_IV"/>
</dbReference>
<comment type="catalytic activity">
    <reaction evidence="16 17">
        <text>DNA(n) + a 2'-deoxyribonucleoside 5'-triphosphate = DNA(n+1) + diphosphate</text>
        <dbReference type="Rhea" id="RHEA:22508"/>
        <dbReference type="Rhea" id="RHEA-COMP:17339"/>
        <dbReference type="Rhea" id="RHEA-COMP:17340"/>
        <dbReference type="ChEBI" id="CHEBI:33019"/>
        <dbReference type="ChEBI" id="CHEBI:61560"/>
        <dbReference type="ChEBI" id="CHEBI:173112"/>
        <dbReference type="EC" id="2.7.7.7"/>
    </reaction>
</comment>
<dbReference type="InterPro" id="IPR024728">
    <property type="entry name" value="PolY_HhH_motif"/>
</dbReference>
<dbReference type="GO" id="GO:0042276">
    <property type="term" value="P:error-prone translesion synthesis"/>
    <property type="evidence" value="ECO:0007669"/>
    <property type="project" value="TreeGrafter"/>
</dbReference>
<dbReference type="GO" id="GO:0009432">
    <property type="term" value="P:SOS response"/>
    <property type="evidence" value="ECO:0007669"/>
    <property type="project" value="TreeGrafter"/>
</dbReference>
<dbReference type="FunFam" id="3.40.1170.60:FF:000001">
    <property type="entry name" value="DNA polymerase IV"/>
    <property type="match status" value="1"/>
</dbReference>
<dbReference type="InterPro" id="IPR001126">
    <property type="entry name" value="UmuC"/>
</dbReference>
<sequence length="381" mass="42173">MRRALPMSERYGPDGSWAMINDEGSKRPRKIVHIDMDAFYASVEQRDNPNLRGKPIAVGGSAARGVVAAASYEARKFGVHSAMPSVTAKRKCPELIFVPPRFDVYKAVSQQIREIFAEYTPMIEPLSLDEAYLDVTENLKGMEIATEIASEIRARIRQVTGLNASAGISYNKFLAKMASDLNKPNGQAVITPKNGPAFVEALPVKKFHGVGPATAEKMHRLGIEIGADLKQQTIEFLVEHFGKSGPYFYGIVRGIDQRQVKPNRVRKSVGAEDTFSQDLHTYEPAREWLQPLIEKVWSYCEANGIGAKTVTLKVKYGDFNQITRSKTLPAPLPAIADLEEIIGFLLLPIFPPRKGIRLLGVTLSSLERQANGTEPQLRLAL</sequence>
<feature type="binding site" evidence="17">
    <location>
        <position position="129"/>
    </location>
    <ligand>
        <name>Mg(2+)</name>
        <dbReference type="ChEBI" id="CHEBI:18420"/>
    </ligand>
</feature>
<feature type="site" description="Substrate discrimination" evidence="17">
    <location>
        <position position="40"/>
    </location>
</feature>
<protein>
    <recommendedName>
        <fullName evidence="17">DNA polymerase IV</fullName>
        <shortName evidence="17">Pol IV</shortName>
        <ecNumber evidence="17">2.7.7.7</ecNumber>
    </recommendedName>
</protein>
<gene>
    <name evidence="17" type="primary">dinB</name>
    <name evidence="19" type="ORF">GA0061105_1055</name>
</gene>
<evidence type="ECO:0000313" key="19">
    <source>
        <dbReference type="EMBL" id="SCB58538.1"/>
    </source>
</evidence>
<comment type="subcellular location">
    <subcellularLocation>
        <location evidence="1 17">Cytoplasm</location>
    </subcellularLocation>
</comment>
<evidence type="ECO:0000256" key="8">
    <source>
        <dbReference type="ARBA" id="ARBA00022705"/>
    </source>
</evidence>
<dbReference type="FunFam" id="3.30.1490.100:FF:000004">
    <property type="entry name" value="DNA polymerase IV"/>
    <property type="match status" value="1"/>
</dbReference>
<dbReference type="Gene3D" id="1.10.150.20">
    <property type="entry name" value="5' to 3' exonuclease, C-terminal subdomain"/>
    <property type="match status" value="1"/>
</dbReference>
<keyword evidence="8 17" id="KW-0235">DNA replication</keyword>
<dbReference type="Gene3D" id="3.30.1490.100">
    <property type="entry name" value="DNA polymerase, Y-family, little finger domain"/>
    <property type="match status" value="1"/>
</dbReference>
<keyword evidence="5 17" id="KW-0963">Cytoplasm</keyword>
<evidence type="ECO:0000256" key="12">
    <source>
        <dbReference type="ARBA" id="ARBA00022932"/>
    </source>
</evidence>
<evidence type="ECO:0000259" key="18">
    <source>
        <dbReference type="PROSITE" id="PS50173"/>
    </source>
</evidence>
<evidence type="ECO:0000256" key="9">
    <source>
        <dbReference type="ARBA" id="ARBA00022723"/>
    </source>
</evidence>
<dbReference type="PANTHER" id="PTHR11076:SF33">
    <property type="entry name" value="DNA POLYMERASE KAPPA"/>
    <property type="match status" value="1"/>
</dbReference>
<feature type="active site" evidence="17">
    <location>
        <position position="130"/>
    </location>
</feature>
<dbReference type="InterPro" id="IPR043128">
    <property type="entry name" value="Rev_trsase/Diguanyl_cyclase"/>
</dbReference>
<evidence type="ECO:0000256" key="7">
    <source>
        <dbReference type="ARBA" id="ARBA00022695"/>
    </source>
</evidence>
<keyword evidence="11 17" id="KW-0460">Magnesium</keyword>
<reference evidence="19 20" key="1">
    <citation type="submission" date="2016-08" db="EMBL/GenBank/DDBJ databases">
        <authorList>
            <person name="Seilhamer J.J."/>
        </authorList>
    </citation>
    <scope>NUCLEOTIDE SEQUENCE [LARGE SCALE GENOMIC DNA]</scope>
    <source>
        <strain evidence="19 20">HBR26</strain>
    </source>
</reference>
<comment type="similarity">
    <text evidence="2 17">Belongs to the DNA polymerase type-Y family.</text>
</comment>
<dbReference type="Pfam" id="PF00817">
    <property type="entry name" value="IMS"/>
    <property type="match status" value="1"/>
</dbReference>
<evidence type="ECO:0000256" key="13">
    <source>
        <dbReference type="ARBA" id="ARBA00023125"/>
    </source>
</evidence>
<dbReference type="GO" id="GO:0000287">
    <property type="term" value="F:magnesium ion binding"/>
    <property type="evidence" value="ECO:0007669"/>
    <property type="project" value="UniProtKB-UniRule"/>
</dbReference>
<keyword evidence="6 17" id="KW-0808">Transferase</keyword>
<dbReference type="GO" id="GO:0003684">
    <property type="term" value="F:damaged DNA binding"/>
    <property type="evidence" value="ECO:0007669"/>
    <property type="project" value="InterPro"/>
</dbReference>
<dbReference type="GO" id="GO:0003887">
    <property type="term" value="F:DNA-directed DNA polymerase activity"/>
    <property type="evidence" value="ECO:0007669"/>
    <property type="project" value="UniProtKB-UniRule"/>
</dbReference>
<evidence type="ECO:0000256" key="3">
    <source>
        <dbReference type="ARBA" id="ARBA00011245"/>
    </source>
</evidence>
<dbReference type="NCBIfam" id="NF002677">
    <property type="entry name" value="PRK02406.1"/>
    <property type="match status" value="1"/>
</dbReference>
<dbReference type="STRING" id="1138170.GA0061105_1055"/>
<dbReference type="InterPro" id="IPR017961">
    <property type="entry name" value="DNA_pol_Y-fam_little_finger"/>
</dbReference>
<dbReference type="EC" id="2.7.7.7" evidence="17"/>
<comment type="cofactor">
    <cofactor evidence="17">
        <name>Mg(2+)</name>
        <dbReference type="ChEBI" id="CHEBI:18420"/>
    </cofactor>
    <text evidence="17">Binds 2 magnesium ions per subunit.</text>
</comment>
<dbReference type="GO" id="GO:0006261">
    <property type="term" value="P:DNA-templated DNA replication"/>
    <property type="evidence" value="ECO:0007669"/>
    <property type="project" value="UniProtKB-UniRule"/>
</dbReference>
<dbReference type="EMBL" id="FMAJ01000005">
    <property type="protein sequence ID" value="SCB58538.1"/>
    <property type="molecule type" value="Genomic_DNA"/>
</dbReference>
<dbReference type="GO" id="GO:0006281">
    <property type="term" value="P:DNA repair"/>
    <property type="evidence" value="ECO:0007669"/>
    <property type="project" value="UniProtKB-UniRule"/>
</dbReference>
<dbReference type="Proteomes" id="UP000198723">
    <property type="component" value="Unassembled WGS sequence"/>
</dbReference>
<dbReference type="Pfam" id="PF11798">
    <property type="entry name" value="IMS_HHH"/>
    <property type="match status" value="1"/>
</dbReference>
<comment type="function">
    <text evidence="15 17">Poorly processive, error-prone DNA polymerase involved in untargeted mutagenesis. Copies undamaged DNA at stalled replication forks, which arise in vivo from mismatched or misaligned primer ends. These misaligned primers can be extended by PolIV. Exhibits no 3'-5' exonuclease (proofreading) activity. May be involved in translesional synthesis, in conjunction with the beta clamp from PolIII.</text>
</comment>
<organism evidence="19 20">
    <name type="scientific">Rhizobium aethiopicum</name>
    <dbReference type="NCBI Taxonomy" id="1138170"/>
    <lineage>
        <taxon>Bacteria</taxon>
        <taxon>Pseudomonadati</taxon>
        <taxon>Pseudomonadota</taxon>
        <taxon>Alphaproteobacteria</taxon>
        <taxon>Hyphomicrobiales</taxon>
        <taxon>Rhizobiaceae</taxon>
        <taxon>Rhizobium/Agrobacterium group</taxon>
        <taxon>Rhizobium</taxon>
    </lineage>
</organism>
<evidence type="ECO:0000313" key="20">
    <source>
        <dbReference type="Proteomes" id="UP000198723"/>
    </source>
</evidence>
<keyword evidence="4 17" id="KW-0515">Mutator protein</keyword>
<keyword evidence="9 17" id="KW-0479">Metal-binding</keyword>
<dbReference type="InterPro" id="IPR050116">
    <property type="entry name" value="DNA_polymerase-Y"/>
</dbReference>
<keyword evidence="13 17" id="KW-0238">DNA-binding</keyword>
<evidence type="ECO:0000256" key="11">
    <source>
        <dbReference type="ARBA" id="ARBA00022842"/>
    </source>
</evidence>
<accession>A0A1C3Y243</accession>
<keyword evidence="7 17" id="KW-0548">Nucleotidyltransferase</keyword>
<dbReference type="SUPFAM" id="SSF56672">
    <property type="entry name" value="DNA/RNA polymerases"/>
    <property type="match status" value="1"/>
</dbReference>
<evidence type="ECO:0000256" key="4">
    <source>
        <dbReference type="ARBA" id="ARBA00022457"/>
    </source>
</evidence>
<dbReference type="Gene3D" id="3.30.70.270">
    <property type="match status" value="1"/>
</dbReference>
<dbReference type="HAMAP" id="MF_01113">
    <property type="entry name" value="DNApol_IV"/>
    <property type="match status" value="1"/>
</dbReference>
<evidence type="ECO:0000256" key="5">
    <source>
        <dbReference type="ARBA" id="ARBA00022490"/>
    </source>
</evidence>
<keyword evidence="10 17" id="KW-0227">DNA damage</keyword>
<dbReference type="InterPro" id="IPR043502">
    <property type="entry name" value="DNA/RNA_pol_sf"/>
</dbReference>
<dbReference type="FunFam" id="1.10.150.20:FF:000019">
    <property type="entry name" value="DNA polymerase IV"/>
    <property type="match status" value="1"/>
</dbReference>
<evidence type="ECO:0000256" key="6">
    <source>
        <dbReference type="ARBA" id="ARBA00022679"/>
    </source>
</evidence>
<dbReference type="PROSITE" id="PS50173">
    <property type="entry name" value="UMUC"/>
    <property type="match status" value="1"/>
</dbReference>